<dbReference type="OrthoDB" id="4851849at2759"/>
<sequence length="482" mass="55089">MTPREWFCSIILGFCLTCDKETSRRCSQCSADLFCSIECQEFRGSISVLEHITDKCTVRRLSAHKLFLFCLRNEIPTDGETEVLFSFDKFSPVLEKTCLLRLYIWLFCAGVTVEHISQWSSENNLSDNILAEYENNPGLSKSDLFIWFQKSLNRFNSVVCEDREDLPGVYFAKSCLEPAEQNTNVSDLYPDSKRRAFIFYAQMVSGDHAPFCQSPAWFDFGFVTCRNCEEETMVGVMYQTLLGTIVPPEMNRLPVAKFPTDYVLPARCTFTDFWMAFHSGALPDLLRQHNLGYQLGRIRHLAAFLQAPTIHTTSFSSGNSPAHPSVWMLKVHLELGSTQPTGSVHVDYGFINCGDPRLRLELCKIYREVLRRADPLDLHQACLENNLWRFCGTYCPISQSFERYMKNIYPLEKDHRGIWRLAGTTVADATFFGLPMNEKQAAVLNAIWARVICGSETCFFTESLDENPRSLLAKTDFFPADQ</sequence>
<evidence type="ECO:0000313" key="1">
    <source>
        <dbReference type="EMBL" id="KAF9077872.1"/>
    </source>
</evidence>
<evidence type="ECO:0008006" key="3">
    <source>
        <dbReference type="Google" id="ProtNLM"/>
    </source>
</evidence>
<organism evidence="1 2">
    <name type="scientific">Rhodocollybia butyracea</name>
    <dbReference type="NCBI Taxonomy" id="206335"/>
    <lineage>
        <taxon>Eukaryota</taxon>
        <taxon>Fungi</taxon>
        <taxon>Dikarya</taxon>
        <taxon>Basidiomycota</taxon>
        <taxon>Agaricomycotina</taxon>
        <taxon>Agaricomycetes</taxon>
        <taxon>Agaricomycetidae</taxon>
        <taxon>Agaricales</taxon>
        <taxon>Marasmiineae</taxon>
        <taxon>Omphalotaceae</taxon>
        <taxon>Rhodocollybia</taxon>
    </lineage>
</organism>
<dbReference type="Proteomes" id="UP000772434">
    <property type="component" value="Unassembled WGS sequence"/>
</dbReference>
<evidence type="ECO:0000313" key="2">
    <source>
        <dbReference type="Proteomes" id="UP000772434"/>
    </source>
</evidence>
<gene>
    <name evidence="1" type="ORF">BDP27DRAFT_328954</name>
</gene>
<dbReference type="AlphaFoldDB" id="A0A9P5QAS8"/>
<protein>
    <recommendedName>
        <fullName evidence="3">MYND-type domain-containing protein</fullName>
    </recommendedName>
</protein>
<reference evidence="1" key="1">
    <citation type="submission" date="2020-11" db="EMBL/GenBank/DDBJ databases">
        <authorList>
            <consortium name="DOE Joint Genome Institute"/>
            <person name="Ahrendt S."/>
            <person name="Riley R."/>
            <person name="Andreopoulos W."/>
            <person name="Labutti K."/>
            <person name="Pangilinan J."/>
            <person name="Ruiz-Duenas F.J."/>
            <person name="Barrasa J.M."/>
            <person name="Sanchez-Garcia M."/>
            <person name="Camarero S."/>
            <person name="Miyauchi S."/>
            <person name="Serrano A."/>
            <person name="Linde D."/>
            <person name="Babiker R."/>
            <person name="Drula E."/>
            <person name="Ayuso-Fernandez I."/>
            <person name="Pacheco R."/>
            <person name="Padilla G."/>
            <person name="Ferreira P."/>
            <person name="Barriuso J."/>
            <person name="Kellner H."/>
            <person name="Castanera R."/>
            <person name="Alfaro M."/>
            <person name="Ramirez L."/>
            <person name="Pisabarro A.G."/>
            <person name="Kuo A."/>
            <person name="Tritt A."/>
            <person name="Lipzen A."/>
            <person name="He G."/>
            <person name="Yan M."/>
            <person name="Ng V."/>
            <person name="Cullen D."/>
            <person name="Martin F."/>
            <person name="Rosso M.-N."/>
            <person name="Henrissat B."/>
            <person name="Hibbett D."/>
            <person name="Martinez A.T."/>
            <person name="Grigoriev I.V."/>
        </authorList>
    </citation>
    <scope>NUCLEOTIDE SEQUENCE</scope>
    <source>
        <strain evidence="1">AH 40177</strain>
    </source>
</reference>
<dbReference type="EMBL" id="JADNRY010000002">
    <property type="protein sequence ID" value="KAF9077872.1"/>
    <property type="molecule type" value="Genomic_DNA"/>
</dbReference>
<proteinExistence type="predicted"/>
<comment type="caution">
    <text evidence="1">The sequence shown here is derived from an EMBL/GenBank/DDBJ whole genome shotgun (WGS) entry which is preliminary data.</text>
</comment>
<accession>A0A9P5QAS8</accession>
<keyword evidence="2" id="KW-1185">Reference proteome</keyword>
<name>A0A9P5QAS8_9AGAR</name>